<keyword evidence="3" id="KW-1185">Reference proteome</keyword>
<keyword evidence="1" id="KW-0472">Membrane</keyword>
<dbReference type="Proteomes" id="UP000199065">
    <property type="component" value="Unassembled WGS sequence"/>
</dbReference>
<feature type="transmembrane region" description="Helical" evidence="1">
    <location>
        <begin position="61"/>
        <end position="80"/>
    </location>
</feature>
<name>A0A1I2TD81_9CORY</name>
<organism evidence="2 3">
    <name type="scientific">Corynebacterium spheniscorum</name>
    <dbReference type="NCBI Taxonomy" id="185761"/>
    <lineage>
        <taxon>Bacteria</taxon>
        <taxon>Bacillati</taxon>
        <taxon>Actinomycetota</taxon>
        <taxon>Actinomycetes</taxon>
        <taxon>Mycobacteriales</taxon>
        <taxon>Corynebacteriaceae</taxon>
        <taxon>Corynebacterium</taxon>
    </lineage>
</organism>
<accession>A0A1I2TD81</accession>
<dbReference type="OrthoDB" id="4481397at2"/>
<evidence type="ECO:0000256" key="1">
    <source>
        <dbReference type="SAM" id="Phobius"/>
    </source>
</evidence>
<evidence type="ECO:0000313" key="3">
    <source>
        <dbReference type="Proteomes" id="UP000199065"/>
    </source>
</evidence>
<feature type="transmembrane region" description="Helical" evidence="1">
    <location>
        <begin position="6"/>
        <end position="24"/>
    </location>
</feature>
<keyword evidence="1" id="KW-1133">Transmembrane helix</keyword>
<feature type="transmembrane region" description="Helical" evidence="1">
    <location>
        <begin position="86"/>
        <end position="109"/>
    </location>
</feature>
<dbReference type="AlphaFoldDB" id="A0A1I2TD81"/>
<gene>
    <name evidence="2" type="ORF">SAMN05660282_01437</name>
</gene>
<evidence type="ECO:0000313" key="2">
    <source>
        <dbReference type="EMBL" id="SFG62893.1"/>
    </source>
</evidence>
<dbReference type="InterPro" id="IPR025962">
    <property type="entry name" value="SdpI/YhfL"/>
</dbReference>
<keyword evidence="1" id="KW-0812">Transmembrane</keyword>
<protein>
    <submittedName>
        <fullName evidence="2">SdpI/YhfL protein family protein</fullName>
    </submittedName>
</protein>
<dbReference type="EMBL" id="FOPJ01000008">
    <property type="protein sequence ID" value="SFG62893.1"/>
    <property type="molecule type" value="Genomic_DNA"/>
</dbReference>
<reference evidence="2 3" key="1">
    <citation type="submission" date="2016-10" db="EMBL/GenBank/DDBJ databases">
        <authorList>
            <person name="de Groot N.N."/>
        </authorList>
    </citation>
    <scope>NUCLEOTIDE SEQUENCE [LARGE SCALE GENOMIC DNA]</scope>
    <source>
        <strain>J11</strain>
        <strain evidence="3">PG 39</strain>
    </source>
</reference>
<sequence>MFWAFGAVAVNFLVAGVLLFMLGVRSRDGLALSSLWGIRTKRTMVDAETFAKANRAIWRSYIFQGYVSVISGIATLVVGLVNDEAYVLLVIIALGSALAILTSTISGYFKAHRSIR</sequence>
<proteinExistence type="predicted"/>
<dbReference type="Pfam" id="PF13630">
    <property type="entry name" value="SdpI"/>
    <property type="match status" value="1"/>
</dbReference>